<dbReference type="AlphaFoldDB" id="A0A8R7VE64"/>
<dbReference type="InterPro" id="IPR027417">
    <property type="entry name" value="P-loop_NTPase"/>
</dbReference>
<sequence>MEAAIGAANGLIGSVLNHLSNEFVEAYVASSQLGLNSDKIKEDLLLAQGLLQVAQNRVLSDNLALQGLLRRLAVKADEAEDALDELHYFSIRDHLDGTHDAVPDLGDDILSRARHGCNALRYTVGNCLACFSCSRIKDGDDGVAADVVPDNPPNATVNLGSGDNDGPVDKLPFDRVAMSKKIKSVIEEIHSLCDSVSKLLPMIPHHSTTTRVTPSHRVTGSTITQPTLHGRRDLFDKTIDDILTTATDHPETLPVLPIVGPGVIGKTTFTQHLYNDKRIEEHFAVRAWVCVSTEFDVVKLSQQILSSIQRSNTSNQIDNLDELQISITQELKSKSFLIVFDDIWKCNSVGWKTLLAPFRMGEAKGSKVLVTTRFPSIAEMVKTTNQIALQGLEFDEFFTFFSLIFGGNKPEYCQEDLDDLATNIAKKLKGSPLAAITVGRLLSQDFSRGHWMGVLENNGWQKQKNDDDIMPSLRISYDYLPFYLKKCFSYFSLFPEDFEFNNLDMTYFWIALGIIEKDENYIEELVENGFLVKVVDDDEQPYYVMHDLLHELSLSVSSQECLNICRSNFRVDDIPQTVRHISFTMEDGFDGGVREEMIKLRSKIDIRNLRALLIFRYYEETIDGFLKDIFKEIEGLRVLYIVAKSQKSLPLNFSKLIHLRYLKIDMRPDEYDEMTFPSTISTFYHLKFLDFTCFPIYNLPNDISRLINLCHLFVDKKLHSSVPGIGKMKCLQELKEFCVKKESAGFELRELGKLTELRGELSIHNLEKVATREEATEAKLLCKRDLKALRLVWGTDHQHSTESDVLDALEPHHNLGALVIENHGGTSGPSWLCGDISIKMLGSLHLEGVSWGTLPPFGQLLHLTSLTLIRISVLREIRPGFGGVSDKSFMRLKQIVLDRLPEFIKWVGGANSHCFSRLEYISCKHCPNLCAVPFLECSVSYTNLWYFSIDDCPKLSLPPMPHISTLRY</sequence>
<dbReference type="EnsemblPlants" id="TuG1812S0000084000.01.T01">
    <property type="protein sequence ID" value="TuG1812S0000084000.01.T01.s_cds17757"/>
    <property type="gene ID" value="TuG1812S0000084000.01"/>
</dbReference>
<dbReference type="SUPFAM" id="SSF52058">
    <property type="entry name" value="L domain-like"/>
    <property type="match status" value="1"/>
</dbReference>
<evidence type="ECO:0000259" key="5">
    <source>
        <dbReference type="Pfam" id="PF25019"/>
    </source>
</evidence>
<feature type="domain" description="R13L1/DRL21-like LRR repeat region" evidence="5">
    <location>
        <begin position="748"/>
        <end position="869"/>
    </location>
</feature>
<dbReference type="InterPro" id="IPR002182">
    <property type="entry name" value="NB-ARC"/>
</dbReference>
<evidence type="ECO:0000313" key="7">
    <source>
        <dbReference type="Proteomes" id="UP000015106"/>
    </source>
</evidence>
<feature type="domain" description="NB-ARC" evidence="3">
    <location>
        <begin position="239"/>
        <end position="404"/>
    </location>
</feature>
<dbReference type="Proteomes" id="UP000015106">
    <property type="component" value="Unassembled WGS sequence"/>
</dbReference>
<dbReference type="PANTHER" id="PTHR23155:SF1180">
    <property type="entry name" value="OS02G0262800 PROTEIN"/>
    <property type="match status" value="1"/>
</dbReference>
<evidence type="ECO:0000256" key="2">
    <source>
        <dbReference type="ARBA" id="ARBA00022821"/>
    </source>
</evidence>
<gene>
    <name evidence="6" type="primary">LOC125527610</name>
</gene>
<dbReference type="GO" id="GO:0043531">
    <property type="term" value="F:ADP binding"/>
    <property type="evidence" value="ECO:0007669"/>
    <property type="project" value="InterPro"/>
</dbReference>
<dbReference type="Gene3D" id="1.10.10.10">
    <property type="entry name" value="Winged helix-like DNA-binding domain superfamily/Winged helix DNA-binding domain"/>
    <property type="match status" value="1"/>
</dbReference>
<dbReference type="Gene3D" id="1.10.8.430">
    <property type="entry name" value="Helical domain of apoptotic protease-activating factors"/>
    <property type="match status" value="1"/>
</dbReference>
<dbReference type="PRINTS" id="PR00364">
    <property type="entry name" value="DISEASERSIST"/>
</dbReference>
<protein>
    <recommendedName>
        <fullName evidence="8">NB-ARC domain-containing protein</fullName>
    </recommendedName>
</protein>
<evidence type="ECO:0008006" key="8">
    <source>
        <dbReference type="Google" id="ProtNLM"/>
    </source>
</evidence>
<dbReference type="Pfam" id="PF25019">
    <property type="entry name" value="LRR_R13L1-DRL21"/>
    <property type="match status" value="1"/>
</dbReference>
<dbReference type="InterPro" id="IPR036388">
    <property type="entry name" value="WH-like_DNA-bd_sf"/>
</dbReference>
<dbReference type="Gramene" id="TuG1812S0000084000.01.T01">
    <property type="protein sequence ID" value="TuG1812S0000084000.01.T01.s_cds17757"/>
    <property type="gene ID" value="TuG1812S0000084000.01"/>
</dbReference>
<feature type="domain" description="Disease resistance protein winged helix" evidence="4">
    <location>
        <begin position="493"/>
        <end position="552"/>
    </location>
</feature>
<reference evidence="7" key="1">
    <citation type="journal article" date="2013" name="Nature">
        <title>Draft genome of the wheat A-genome progenitor Triticum urartu.</title>
        <authorList>
            <person name="Ling H.Q."/>
            <person name="Zhao S."/>
            <person name="Liu D."/>
            <person name="Wang J."/>
            <person name="Sun H."/>
            <person name="Zhang C."/>
            <person name="Fan H."/>
            <person name="Li D."/>
            <person name="Dong L."/>
            <person name="Tao Y."/>
            <person name="Gao C."/>
            <person name="Wu H."/>
            <person name="Li Y."/>
            <person name="Cui Y."/>
            <person name="Guo X."/>
            <person name="Zheng S."/>
            <person name="Wang B."/>
            <person name="Yu K."/>
            <person name="Liang Q."/>
            <person name="Yang W."/>
            <person name="Lou X."/>
            <person name="Chen J."/>
            <person name="Feng M."/>
            <person name="Jian J."/>
            <person name="Zhang X."/>
            <person name="Luo G."/>
            <person name="Jiang Y."/>
            <person name="Liu J."/>
            <person name="Wang Z."/>
            <person name="Sha Y."/>
            <person name="Zhang B."/>
            <person name="Wu H."/>
            <person name="Tang D."/>
            <person name="Shen Q."/>
            <person name="Xue P."/>
            <person name="Zou S."/>
            <person name="Wang X."/>
            <person name="Liu X."/>
            <person name="Wang F."/>
            <person name="Yang Y."/>
            <person name="An X."/>
            <person name="Dong Z."/>
            <person name="Zhang K."/>
            <person name="Zhang X."/>
            <person name="Luo M.C."/>
            <person name="Dvorak J."/>
            <person name="Tong Y."/>
            <person name="Wang J."/>
            <person name="Yang H."/>
            <person name="Li Z."/>
            <person name="Wang D."/>
            <person name="Zhang A."/>
            <person name="Wang J."/>
        </authorList>
    </citation>
    <scope>NUCLEOTIDE SEQUENCE</scope>
    <source>
        <strain evidence="7">cv. G1812</strain>
    </source>
</reference>
<reference evidence="6" key="2">
    <citation type="submission" date="2022-06" db="UniProtKB">
        <authorList>
            <consortium name="EnsemblPlants"/>
        </authorList>
    </citation>
    <scope>IDENTIFICATION</scope>
</reference>
<dbReference type="InterPro" id="IPR056789">
    <property type="entry name" value="LRR_R13L1-DRL21"/>
</dbReference>
<dbReference type="Pfam" id="PF23559">
    <property type="entry name" value="WHD_DRP"/>
    <property type="match status" value="1"/>
</dbReference>
<dbReference type="InterPro" id="IPR044974">
    <property type="entry name" value="Disease_R_plants"/>
</dbReference>
<dbReference type="InterPro" id="IPR058922">
    <property type="entry name" value="WHD_DRP"/>
</dbReference>
<dbReference type="SUPFAM" id="SSF52540">
    <property type="entry name" value="P-loop containing nucleoside triphosphate hydrolases"/>
    <property type="match status" value="1"/>
</dbReference>
<keyword evidence="1" id="KW-0677">Repeat</keyword>
<keyword evidence="7" id="KW-1185">Reference proteome</keyword>
<evidence type="ECO:0000313" key="6">
    <source>
        <dbReference type="EnsemblPlants" id="TuG1812S0000084000.01.T01.s_cds17757"/>
    </source>
</evidence>
<dbReference type="InterPro" id="IPR042197">
    <property type="entry name" value="Apaf_helical"/>
</dbReference>
<keyword evidence="2" id="KW-0611">Plant defense</keyword>
<dbReference type="InterPro" id="IPR032675">
    <property type="entry name" value="LRR_dom_sf"/>
</dbReference>
<evidence type="ECO:0000256" key="1">
    <source>
        <dbReference type="ARBA" id="ARBA00022737"/>
    </source>
</evidence>
<dbReference type="PANTHER" id="PTHR23155">
    <property type="entry name" value="DISEASE RESISTANCE PROTEIN RP"/>
    <property type="match status" value="1"/>
</dbReference>
<organism evidence="6 7">
    <name type="scientific">Triticum urartu</name>
    <name type="common">Red wild einkorn</name>
    <name type="synonym">Crithodium urartu</name>
    <dbReference type="NCBI Taxonomy" id="4572"/>
    <lineage>
        <taxon>Eukaryota</taxon>
        <taxon>Viridiplantae</taxon>
        <taxon>Streptophyta</taxon>
        <taxon>Embryophyta</taxon>
        <taxon>Tracheophyta</taxon>
        <taxon>Spermatophyta</taxon>
        <taxon>Magnoliopsida</taxon>
        <taxon>Liliopsida</taxon>
        <taxon>Poales</taxon>
        <taxon>Poaceae</taxon>
        <taxon>BOP clade</taxon>
        <taxon>Pooideae</taxon>
        <taxon>Triticodae</taxon>
        <taxon>Triticeae</taxon>
        <taxon>Triticinae</taxon>
        <taxon>Triticum</taxon>
    </lineage>
</organism>
<proteinExistence type="predicted"/>
<dbReference type="Gene3D" id="3.80.10.10">
    <property type="entry name" value="Ribonuclease Inhibitor"/>
    <property type="match status" value="1"/>
</dbReference>
<evidence type="ECO:0000259" key="3">
    <source>
        <dbReference type="Pfam" id="PF00931"/>
    </source>
</evidence>
<accession>A0A8R7VE64</accession>
<evidence type="ECO:0000259" key="4">
    <source>
        <dbReference type="Pfam" id="PF23559"/>
    </source>
</evidence>
<dbReference type="GO" id="GO:0098542">
    <property type="term" value="P:defense response to other organism"/>
    <property type="evidence" value="ECO:0007669"/>
    <property type="project" value="TreeGrafter"/>
</dbReference>
<name>A0A8R7VE64_TRIUA</name>
<dbReference type="Pfam" id="PF00931">
    <property type="entry name" value="NB-ARC"/>
    <property type="match status" value="1"/>
</dbReference>
<dbReference type="Gene3D" id="3.40.50.300">
    <property type="entry name" value="P-loop containing nucleotide triphosphate hydrolases"/>
    <property type="match status" value="1"/>
</dbReference>